<name>A0ABS1Y861_9CORY</name>
<evidence type="ECO:0000313" key="3">
    <source>
        <dbReference type="Proteomes" id="UP001518680"/>
    </source>
</evidence>
<gene>
    <name evidence="2" type="ORF">GWO63_010040</name>
</gene>
<evidence type="ECO:0000313" key="2">
    <source>
        <dbReference type="EMBL" id="MBM0244567.1"/>
    </source>
</evidence>
<dbReference type="InterPro" id="IPR010359">
    <property type="entry name" value="IrrE_HExxH"/>
</dbReference>
<protein>
    <submittedName>
        <fullName evidence="2">ImmA/IrrE family metallo-endopeptidase</fullName>
    </submittedName>
</protein>
<reference evidence="2 3" key="1">
    <citation type="submission" date="2021-01" db="EMBL/GenBank/DDBJ databases">
        <title>Complete genome sequences of Corynebacterium macginleyi strains isolated from infectious keratitis.</title>
        <authorList>
            <person name="Sagerfors S."/>
            <person name="Poehlein A."/>
            <person name="Soderquist B."/>
            <person name="Bruggemann H."/>
        </authorList>
    </citation>
    <scope>NUCLEOTIDE SEQUENCE [LARGE SCALE GENOMIC DNA]</scope>
    <source>
        <strain evidence="2 3">12T220</strain>
    </source>
</reference>
<feature type="domain" description="IrrE N-terminal-like" evidence="1">
    <location>
        <begin position="30"/>
        <end position="114"/>
    </location>
</feature>
<sequence>MATPLDALIEVAESRGYRIRWHKGGPKAAWQPHRKIVTVRLGMSDAATISALAHELGHAHYNDPPGHHGIHELRADRFAARLLISPVEYAAAETIYGPHPATLANELGVTVKVLKTWQTLYERTAA</sequence>
<keyword evidence="3" id="KW-1185">Reference proteome</keyword>
<evidence type="ECO:0000259" key="1">
    <source>
        <dbReference type="Pfam" id="PF06114"/>
    </source>
</evidence>
<dbReference type="EMBL" id="JAACBX020000002">
    <property type="protein sequence ID" value="MBM0244567.1"/>
    <property type="molecule type" value="Genomic_DNA"/>
</dbReference>
<accession>A0ABS1Y861</accession>
<proteinExistence type="predicted"/>
<organism evidence="2 3">
    <name type="scientific">Corynebacterium macginleyi</name>
    <dbReference type="NCBI Taxonomy" id="38290"/>
    <lineage>
        <taxon>Bacteria</taxon>
        <taxon>Bacillati</taxon>
        <taxon>Actinomycetota</taxon>
        <taxon>Actinomycetes</taxon>
        <taxon>Mycobacteriales</taxon>
        <taxon>Corynebacteriaceae</taxon>
        <taxon>Corynebacterium</taxon>
    </lineage>
</organism>
<dbReference type="Pfam" id="PF06114">
    <property type="entry name" value="Peptidase_M78"/>
    <property type="match status" value="1"/>
</dbReference>
<dbReference type="Proteomes" id="UP001518680">
    <property type="component" value="Unassembled WGS sequence"/>
</dbReference>
<comment type="caution">
    <text evidence="2">The sequence shown here is derived from an EMBL/GenBank/DDBJ whole genome shotgun (WGS) entry which is preliminary data.</text>
</comment>